<keyword evidence="3" id="KW-0560">Oxidoreductase</keyword>
<dbReference type="PANTHER" id="PTHR42760:SF37">
    <property type="entry name" value="CLAVALDEHYDE DEHYDROGENASE"/>
    <property type="match status" value="1"/>
</dbReference>
<proteinExistence type="inferred from homology"/>
<dbReference type="Proteomes" id="UP000308092">
    <property type="component" value="Unassembled WGS sequence"/>
</dbReference>
<dbReference type="STRING" id="1220188.A0A4S3JQZ2"/>
<sequence>MISTKSQANALDVRNFVSSHTTSYPDIDSSQVQLPQPYVVCIIGGRGAAGGALARSYARAGASGIILGARTISLLEEVANEVKIISPSTKVVVEKCDISLNDNVASLAAKSQAEFGGHLDVVVVNSGYSGPIVNDIIKEPPDVFQQAINVNYTGTYHAAHHFLPLLLNSPTGAMSFIGISSMAAPTVAGPVAHIHYCTSKAAQVKVIEMISEQYASKGLFCASVHPGGIKSDLSASVTPKEYEGSK</sequence>
<dbReference type="CDD" id="cd05233">
    <property type="entry name" value="SDR_c"/>
    <property type="match status" value="1"/>
</dbReference>
<evidence type="ECO:0000256" key="2">
    <source>
        <dbReference type="ARBA" id="ARBA00022857"/>
    </source>
</evidence>
<dbReference type="PRINTS" id="PR00081">
    <property type="entry name" value="GDHRDH"/>
</dbReference>
<dbReference type="VEuPathDB" id="FungiDB:EYZ11_002394"/>
<evidence type="ECO:0008006" key="6">
    <source>
        <dbReference type="Google" id="ProtNLM"/>
    </source>
</evidence>
<dbReference type="InterPro" id="IPR036291">
    <property type="entry name" value="NAD(P)-bd_dom_sf"/>
</dbReference>
<evidence type="ECO:0000256" key="3">
    <source>
        <dbReference type="ARBA" id="ARBA00023002"/>
    </source>
</evidence>
<dbReference type="SUPFAM" id="SSF51735">
    <property type="entry name" value="NAD(P)-binding Rossmann-fold domains"/>
    <property type="match status" value="1"/>
</dbReference>
<evidence type="ECO:0000256" key="1">
    <source>
        <dbReference type="ARBA" id="ARBA00006484"/>
    </source>
</evidence>
<dbReference type="InterPro" id="IPR002347">
    <property type="entry name" value="SDR_fam"/>
</dbReference>
<dbReference type="PANTHER" id="PTHR42760">
    <property type="entry name" value="SHORT-CHAIN DEHYDROGENASES/REDUCTASES FAMILY MEMBER"/>
    <property type="match status" value="1"/>
</dbReference>
<reference evidence="4 5" key="1">
    <citation type="submission" date="2019-03" db="EMBL/GenBank/DDBJ databases">
        <title>The genome sequence of a newly discovered highly antifungal drug resistant Aspergillus species, Aspergillus tanneri NIH 1004.</title>
        <authorList>
            <person name="Mounaud S."/>
            <person name="Singh I."/>
            <person name="Joardar V."/>
            <person name="Pakala S."/>
            <person name="Pakala S."/>
            <person name="Venepally P."/>
            <person name="Hoover J."/>
            <person name="Nierman W."/>
            <person name="Chung J."/>
            <person name="Losada L."/>
        </authorList>
    </citation>
    <scope>NUCLEOTIDE SEQUENCE [LARGE SCALE GENOMIC DNA]</scope>
    <source>
        <strain evidence="4 5">NIH1004</strain>
    </source>
</reference>
<evidence type="ECO:0000313" key="5">
    <source>
        <dbReference type="Proteomes" id="UP000308092"/>
    </source>
</evidence>
<gene>
    <name evidence="4" type="ORF">EYZ11_002394</name>
</gene>
<dbReference type="Gene3D" id="3.40.50.720">
    <property type="entry name" value="NAD(P)-binding Rossmann-like Domain"/>
    <property type="match status" value="1"/>
</dbReference>
<accession>A0A4S3JQZ2</accession>
<comment type="similarity">
    <text evidence="1">Belongs to the short-chain dehydrogenases/reductases (SDR) family.</text>
</comment>
<dbReference type="GO" id="GO:0016616">
    <property type="term" value="F:oxidoreductase activity, acting on the CH-OH group of donors, NAD or NADP as acceptor"/>
    <property type="evidence" value="ECO:0007669"/>
    <property type="project" value="TreeGrafter"/>
</dbReference>
<dbReference type="EMBL" id="SOSA01000053">
    <property type="protein sequence ID" value="THC98106.1"/>
    <property type="molecule type" value="Genomic_DNA"/>
</dbReference>
<dbReference type="AlphaFoldDB" id="A0A4S3JQZ2"/>
<keyword evidence="5" id="KW-1185">Reference proteome</keyword>
<evidence type="ECO:0000313" key="4">
    <source>
        <dbReference type="EMBL" id="THC98106.1"/>
    </source>
</evidence>
<dbReference type="Pfam" id="PF00106">
    <property type="entry name" value="adh_short"/>
    <property type="match status" value="1"/>
</dbReference>
<keyword evidence="2" id="KW-0521">NADP</keyword>
<organism evidence="4 5">
    <name type="scientific">Aspergillus tanneri</name>
    <dbReference type="NCBI Taxonomy" id="1220188"/>
    <lineage>
        <taxon>Eukaryota</taxon>
        <taxon>Fungi</taxon>
        <taxon>Dikarya</taxon>
        <taxon>Ascomycota</taxon>
        <taxon>Pezizomycotina</taxon>
        <taxon>Eurotiomycetes</taxon>
        <taxon>Eurotiomycetidae</taxon>
        <taxon>Eurotiales</taxon>
        <taxon>Aspergillaceae</taxon>
        <taxon>Aspergillus</taxon>
        <taxon>Aspergillus subgen. Circumdati</taxon>
    </lineage>
</organism>
<protein>
    <recommendedName>
        <fullName evidence="6">NAD(P)-binding protein</fullName>
    </recommendedName>
</protein>
<comment type="caution">
    <text evidence="4">The sequence shown here is derived from an EMBL/GenBank/DDBJ whole genome shotgun (WGS) entry which is preliminary data.</text>
</comment>
<name>A0A4S3JQZ2_9EURO</name>